<reference evidence="2" key="2">
    <citation type="submission" date="2011-01" db="EMBL/GenBank/DDBJ databases">
        <title>The complete genome of Deinococcus maricopensis DSM 21211.</title>
        <authorList>
            <consortium name="US DOE Joint Genome Institute (JGI-PGF)"/>
            <person name="Lucas S."/>
            <person name="Copeland A."/>
            <person name="Lapidus A."/>
            <person name="Goodwin L."/>
            <person name="Pitluck S."/>
            <person name="Kyrpides N."/>
            <person name="Mavromatis K."/>
            <person name="Pagani I."/>
            <person name="Ivanova N."/>
            <person name="Ovchinnikova G."/>
            <person name="Zeytun A."/>
            <person name="Detter J.C."/>
            <person name="Han C."/>
            <person name="Land M."/>
            <person name="Hauser L."/>
            <person name="Markowitz V."/>
            <person name="Cheng J.-F."/>
            <person name="Hugenholtz P."/>
            <person name="Woyke T."/>
            <person name="Wu D."/>
            <person name="Pukall R."/>
            <person name="Gehrich-Schroeter G."/>
            <person name="Brambilla E."/>
            <person name="Klenk H.-P."/>
            <person name="Eisen J.A."/>
        </authorList>
    </citation>
    <scope>NUCLEOTIDE SEQUENCE [LARGE SCALE GENOMIC DNA]</scope>
    <source>
        <strain evidence="2">DSM 21211 / LMG 22137 / NRRL B-23946 / LB-34</strain>
    </source>
</reference>
<dbReference type="HOGENOM" id="CLU_1270574_0_0_0"/>
<name>E8U835_DEIML</name>
<dbReference type="EMBL" id="CP002454">
    <property type="protein sequence ID" value="ADV67224.1"/>
    <property type="molecule type" value="Genomic_DNA"/>
</dbReference>
<dbReference type="KEGG" id="dmr:Deima_1575"/>
<protein>
    <submittedName>
        <fullName evidence="1">Uncharacterized protein</fullName>
    </submittedName>
</protein>
<organism evidence="1 2">
    <name type="scientific">Deinococcus maricopensis (strain DSM 21211 / LMG 22137 / NRRL B-23946 / LB-34)</name>
    <dbReference type="NCBI Taxonomy" id="709986"/>
    <lineage>
        <taxon>Bacteria</taxon>
        <taxon>Thermotogati</taxon>
        <taxon>Deinococcota</taxon>
        <taxon>Deinococci</taxon>
        <taxon>Deinococcales</taxon>
        <taxon>Deinococcaceae</taxon>
        <taxon>Deinococcus</taxon>
    </lineage>
</organism>
<dbReference type="STRING" id="709986.Deima_1575"/>
<keyword evidence="2" id="KW-1185">Reference proteome</keyword>
<evidence type="ECO:0000313" key="1">
    <source>
        <dbReference type="EMBL" id="ADV67224.1"/>
    </source>
</evidence>
<dbReference type="AlphaFoldDB" id="E8U835"/>
<gene>
    <name evidence="1" type="ordered locus">Deima_1575</name>
</gene>
<sequence length="217" mass="22883">MTLPPDLLAYHARLAALRRDLRGATVLHAPGTPLIGANAAYVESDEGLLRARLWFAGQGVPAVFADTRALTGARTVLDASVGTYAPQAAPGSVRVEQTSRLHLRAAADLLARVWDAPDWADPLAAHLSRTLEGARDFTLLLAYDAGEPCGALLLLREGAHVWGVTHAPALPALLNAAADLNGGTVRTTLTPEHPLTLSDVTRVTYSHADTPASQEPT</sequence>
<accession>E8U835</accession>
<reference evidence="1 2" key="1">
    <citation type="journal article" date="2011" name="Stand. Genomic Sci.">
        <title>Complete genome sequence of Deinococcus maricopensis type strain (LB-34).</title>
        <authorList>
            <person name="Pukall R."/>
            <person name="Zeytun A."/>
            <person name="Lucas S."/>
            <person name="Lapidus A."/>
            <person name="Hammon N."/>
            <person name="Deshpande S."/>
            <person name="Nolan M."/>
            <person name="Cheng J.F."/>
            <person name="Pitluck S."/>
            <person name="Liolios K."/>
            <person name="Pagani I."/>
            <person name="Mikhailova N."/>
            <person name="Ivanova N."/>
            <person name="Mavromatis K."/>
            <person name="Pati A."/>
            <person name="Tapia R."/>
            <person name="Han C."/>
            <person name="Goodwin L."/>
            <person name="Chen A."/>
            <person name="Palaniappan K."/>
            <person name="Land M."/>
            <person name="Hauser L."/>
            <person name="Chang Y.J."/>
            <person name="Jeffries C.D."/>
            <person name="Brambilla E.M."/>
            <person name="Rohde M."/>
            <person name="Goker M."/>
            <person name="Detter J.C."/>
            <person name="Woyke T."/>
            <person name="Bristow J."/>
            <person name="Eisen J.A."/>
            <person name="Markowitz V."/>
            <person name="Hugenholtz P."/>
            <person name="Kyrpides N.C."/>
            <person name="Klenk H.P."/>
        </authorList>
    </citation>
    <scope>NUCLEOTIDE SEQUENCE [LARGE SCALE GENOMIC DNA]</scope>
    <source>
        <strain evidence="2">DSM 21211 / LMG 22137 / NRRL B-23946 / LB-34</strain>
    </source>
</reference>
<dbReference type="Proteomes" id="UP000008635">
    <property type="component" value="Chromosome"/>
</dbReference>
<dbReference type="OrthoDB" id="64732at2"/>
<proteinExistence type="predicted"/>
<dbReference type="RefSeq" id="WP_013556729.1">
    <property type="nucleotide sequence ID" value="NC_014958.1"/>
</dbReference>
<evidence type="ECO:0000313" key="2">
    <source>
        <dbReference type="Proteomes" id="UP000008635"/>
    </source>
</evidence>